<accession>A0A7J5AZI7</accession>
<feature type="transmembrane region" description="Helical" evidence="5">
    <location>
        <begin position="417"/>
        <end position="435"/>
    </location>
</feature>
<feature type="transmembrane region" description="Helical" evidence="5">
    <location>
        <begin position="376"/>
        <end position="397"/>
    </location>
</feature>
<dbReference type="InterPro" id="IPR007016">
    <property type="entry name" value="O-antigen_ligase-rel_domated"/>
</dbReference>
<gene>
    <name evidence="7" type="ORF">F8O03_11910</name>
</gene>
<feature type="transmembrane region" description="Helical" evidence="5">
    <location>
        <begin position="110"/>
        <end position="129"/>
    </location>
</feature>
<evidence type="ECO:0000259" key="6">
    <source>
        <dbReference type="Pfam" id="PF04932"/>
    </source>
</evidence>
<evidence type="ECO:0000256" key="2">
    <source>
        <dbReference type="ARBA" id="ARBA00022692"/>
    </source>
</evidence>
<feature type="transmembrane region" description="Helical" evidence="5">
    <location>
        <begin position="21"/>
        <end position="45"/>
    </location>
</feature>
<organism evidence="7 8">
    <name type="scientific">Pseudoclavibacter terrae</name>
    <dbReference type="NCBI Taxonomy" id="1530195"/>
    <lineage>
        <taxon>Bacteria</taxon>
        <taxon>Bacillati</taxon>
        <taxon>Actinomycetota</taxon>
        <taxon>Actinomycetes</taxon>
        <taxon>Micrococcales</taxon>
        <taxon>Microbacteriaceae</taxon>
        <taxon>Pseudoclavibacter</taxon>
    </lineage>
</organism>
<proteinExistence type="predicted"/>
<dbReference type="GO" id="GO:0016020">
    <property type="term" value="C:membrane"/>
    <property type="evidence" value="ECO:0007669"/>
    <property type="project" value="UniProtKB-SubCell"/>
</dbReference>
<name>A0A7J5AZI7_9MICO</name>
<dbReference type="EMBL" id="WBJX01000004">
    <property type="protein sequence ID" value="KAB1637009.1"/>
    <property type="molecule type" value="Genomic_DNA"/>
</dbReference>
<keyword evidence="8" id="KW-1185">Reference proteome</keyword>
<dbReference type="PANTHER" id="PTHR37422">
    <property type="entry name" value="TEICHURONIC ACID BIOSYNTHESIS PROTEIN TUAE"/>
    <property type="match status" value="1"/>
</dbReference>
<reference evidence="7 8" key="1">
    <citation type="submission" date="2019-09" db="EMBL/GenBank/DDBJ databases">
        <title>Phylogeny of genus Pseudoclavibacter and closely related genus.</title>
        <authorList>
            <person name="Li Y."/>
        </authorList>
    </citation>
    <scope>NUCLEOTIDE SEQUENCE [LARGE SCALE GENOMIC DNA]</scope>
    <source>
        <strain evidence="7 8">THG-MD12</strain>
    </source>
</reference>
<evidence type="ECO:0000256" key="1">
    <source>
        <dbReference type="ARBA" id="ARBA00004141"/>
    </source>
</evidence>
<feature type="transmembrane region" description="Helical" evidence="5">
    <location>
        <begin position="150"/>
        <end position="171"/>
    </location>
</feature>
<keyword evidence="7" id="KW-0436">Ligase</keyword>
<keyword evidence="2 5" id="KW-0812">Transmembrane</keyword>
<dbReference type="OrthoDB" id="1118146at2"/>
<feature type="transmembrane region" description="Helical" evidence="5">
    <location>
        <begin position="51"/>
        <end position="72"/>
    </location>
</feature>
<comment type="caution">
    <text evidence="7">The sequence shown here is derived from an EMBL/GenBank/DDBJ whole genome shotgun (WGS) entry which is preliminary data.</text>
</comment>
<feature type="domain" description="O-antigen ligase-related" evidence="6">
    <location>
        <begin position="245"/>
        <end position="389"/>
    </location>
</feature>
<evidence type="ECO:0000313" key="7">
    <source>
        <dbReference type="EMBL" id="KAB1637009.1"/>
    </source>
</evidence>
<dbReference type="AlphaFoldDB" id="A0A7J5AZI7"/>
<dbReference type="Proteomes" id="UP000490386">
    <property type="component" value="Unassembled WGS sequence"/>
</dbReference>
<evidence type="ECO:0000313" key="8">
    <source>
        <dbReference type="Proteomes" id="UP000490386"/>
    </source>
</evidence>
<keyword evidence="4 5" id="KW-0472">Membrane</keyword>
<dbReference type="RefSeq" id="WP_151424062.1">
    <property type="nucleotide sequence ID" value="NZ_CANKVH010000003.1"/>
</dbReference>
<dbReference type="InterPro" id="IPR051533">
    <property type="entry name" value="WaaL-like"/>
</dbReference>
<evidence type="ECO:0000256" key="3">
    <source>
        <dbReference type="ARBA" id="ARBA00022989"/>
    </source>
</evidence>
<keyword evidence="3 5" id="KW-1133">Transmembrane helix</keyword>
<protein>
    <submittedName>
        <fullName evidence="7">O-antigen ligase family protein</fullName>
    </submittedName>
</protein>
<evidence type="ECO:0000256" key="4">
    <source>
        <dbReference type="ARBA" id="ARBA00023136"/>
    </source>
</evidence>
<evidence type="ECO:0000256" key="5">
    <source>
        <dbReference type="SAM" id="Phobius"/>
    </source>
</evidence>
<dbReference type="PANTHER" id="PTHR37422:SF17">
    <property type="entry name" value="O-ANTIGEN LIGASE"/>
    <property type="match status" value="1"/>
</dbReference>
<feature type="transmembrane region" description="Helical" evidence="5">
    <location>
        <begin position="84"/>
        <end position="104"/>
    </location>
</feature>
<feature type="transmembrane region" description="Helical" evidence="5">
    <location>
        <begin position="286"/>
        <end position="304"/>
    </location>
</feature>
<dbReference type="Pfam" id="PF04932">
    <property type="entry name" value="Wzy_C"/>
    <property type="match status" value="1"/>
</dbReference>
<dbReference type="GO" id="GO:0016874">
    <property type="term" value="F:ligase activity"/>
    <property type="evidence" value="ECO:0007669"/>
    <property type="project" value="UniProtKB-KW"/>
</dbReference>
<sequence length="490" mass="53758">MSSTRIPADSIATERAPWRRFVSRVPGSPGLTAFATFTFFTAFAGDFWRNLLTWYGFGVVVAIIIGVAIWLLASKKPLPKIMHLPSALVAFVVWCAFSIIWSAYRPESLLGFGIQLVTVIVALALAVSLTKPQFLRAFSAAMRWILGLSLAFEVLVAIFFPAGVLPLALLIPGQLERVSGIPGATAETVPAAFLWSQGHIFAGSAIQGILGNRNLLAMAALLCVIAVAVQWYAKQMKRWPAITWIVLGLVAILLCKSATVFVGCAVVLLAVALVFIARPLSNAQRWGMYGAVFAIMLVVGWIVLQFNTQLFGLINRSSDMSGRGDIWAEVGRLGSEHWLTGMGWISYWAPWVEPFKGLLVVDGVHFLQAHNAYLDVWMQTGLIGAFFFVGIVLSTLIRTWWLAVDRPQTDASGPRDFPPTAMLAFLLMVALTVQSLTESRLLVEGNWLLLCYLAIYSKLRIQDLPALPRRTISTKTGPLPIVERNKLEGV</sequence>
<comment type="subcellular location">
    <subcellularLocation>
        <location evidence="1">Membrane</location>
        <topology evidence="1">Multi-pass membrane protein</topology>
    </subcellularLocation>
</comment>
<feature type="transmembrane region" description="Helical" evidence="5">
    <location>
        <begin position="215"/>
        <end position="233"/>
    </location>
</feature>
<feature type="transmembrane region" description="Helical" evidence="5">
    <location>
        <begin position="245"/>
        <end position="274"/>
    </location>
</feature>